<dbReference type="Proteomes" id="UP001243364">
    <property type="component" value="Unassembled WGS sequence"/>
</dbReference>
<organism evidence="2 3">
    <name type="scientific">Streptomyces achromogenes</name>
    <dbReference type="NCBI Taxonomy" id="67255"/>
    <lineage>
        <taxon>Bacteria</taxon>
        <taxon>Bacillati</taxon>
        <taxon>Actinomycetota</taxon>
        <taxon>Actinomycetes</taxon>
        <taxon>Kitasatosporales</taxon>
        <taxon>Streptomycetaceae</taxon>
        <taxon>Streptomyces</taxon>
    </lineage>
</organism>
<accession>A0ABU0PRZ8</accession>
<proteinExistence type="predicted"/>
<comment type="caution">
    <text evidence="2">The sequence shown here is derived from an EMBL/GenBank/DDBJ whole genome shotgun (WGS) entry which is preliminary data.</text>
</comment>
<evidence type="ECO:0000256" key="1">
    <source>
        <dbReference type="SAM" id="MobiDB-lite"/>
    </source>
</evidence>
<evidence type="ECO:0000313" key="2">
    <source>
        <dbReference type="EMBL" id="MDQ0681158.1"/>
    </source>
</evidence>
<protein>
    <submittedName>
        <fullName evidence="2">Uncharacterized protein</fullName>
    </submittedName>
</protein>
<feature type="region of interest" description="Disordered" evidence="1">
    <location>
        <begin position="218"/>
        <end position="316"/>
    </location>
</feature>
<name>A0ABU0PRZ8_STRAH</name>
<feature type="region of interest" description="Disordered" evidence="1">
    <location>
        <begin position="131"/>
        <end position="183"/>
    </location>
</feature>
<feature type="compositionally biased region" description="Polar residues" evidence="1">
    <location>
        <begin position="231"/>
        <end position="240"/>
    </location>
</feature>
<sequence>MQVNLGGEACRLTCRPCRGPHGAAVCMARPAAAPPCVRAGGTSSMREASAVSAMAVDAMKPSTRAGGHSPRAPAVSHGQQLGHRRLVAVGDAVGALLVWGGRWQRPVGRRASSRRLMMPLARVVKARAASSAAPCRARCRADPAFSPGPARPRRRSHAGGSPSPGWMRTSRSGWPASPTPGGRRVLRLRQGRLQVHGPGEDPGQAWVSGQQPYAARLSPPAAKVLDAPCPSTRSRGSRTSWLPPPETRGRLPAAGRRRPGGRGTPRPQHCSDTVGESGPPRSTWCSWGSVPAHRDDPAETQGHCTIGIGPVRRSRE</sequence>
<reference evidence="2 3" key="1">
    <citation type="submission" date="2023-07" db="EMBL/GenBank/DDBJ databases">
        <title>Comparative genomics of wheat-associated soil bacteria to identify genetic determinants of phenazine resistance.</title>
        <authorList>
            <person name="Mouncey N."/>
        </authorList>
    </citation>
    <scope>NUCLEOTIDE SEQUENCE [LARGE SCALE GENOMIC DNA]</scope>
    <source>
        <strain evidence="2 3">W4I19-2</strain>
    </source>
</reference>
<gene>
    <name evidence="2" type="ORF">QFZ56_000121</name>
</gene>
<dbReference type="EMBL" id="JAUSYA010000001">
    <property type="protein sequence ID" value="MDQ0681158.1"/>
    <property type="molecule type" value="Genomic_DNA"/>
</dbReference>
<evidence type="ECO:0000313" key="3">
    <source>
        <dbReference type="Proteomes" id="UP001243364"/>
    </source>
</evidence>
<keyword evidence="3" id="KW-1185">Reference proteome</keyword>